<dbReference type="CDD" id="cd03468">
    <property type="entry name" value="PolY_like"/>
    <property type="match status" value="1"/>
</dbReference>
<evidence type="ECO:0000259" key="2">
    <source>
        <dbReference type="Pfam" id="PF00817"/>
    </source>
</evidence>
<feature type="domain" description="UmuC" evidence="2">
    <location>
        <begin position="21"/>
        <end position="142"/>
    </location>
</feature>
<gene>
    <name evidence="3" type="ORF">DFR27_1153</name>
</gene>
<dbReference type="InterPro" id="IPR050356">
    <property type="entry name" value="SulA_CellDiv_inhibitor"/>
</dbReference>
<dbReference type="GO" id="GO:0006281">
    <property type="term" value="P:DNA repair"/>
    <property type="evidence" value="ECO:0007669"/>
    <property type="project" value="InterPro"/>
</dbReference>
<dbReference type="EMBL" id="REFJ01000002">
    <property type="protein sequence ID" value="RMA81336.1"/>
    <property type="molecule type" value="Genomic_DNA"/>
</dbReference>
<reference evidence="3 4" key="1">
    <citation type="submission" date="2018-10" db="EMBL/GenBank/DDBJ databases">
        <title>Genomic Encyclopedia of Type Strains, Phase IV (KMG-IV): sequencing the most valuable type-strain genomes for metagenomic binning, comparative biology and taxonomic classification.</title>
        <authorList>
            <person name="Goeker M."/>
        </authorList>
    </citation>
    <scope>NUCLEOTIDE SEQUENCE [LARGE SCALE GENOMIC DNA]</scope>
    <source>
        <strain evidence="3 4">DSM 25080</strain>
    </source>
</reference>
<dbReference type="RefSeq" id="WP_121876482.1">
    <property type="nucleotide sequence ID" value="NZ_REFJ01000002.1"/>
</dbReference>
<evidence type="ECO:0000313" key="3">
    <source>
        <dbReference type="EMBL" id="RMA81336.1"/>
    </source>
</evidence>
<keyword evidence="4" id="KW-1185">Reference proteome</keyword>
<organism evidence="3 4">
    <name type="scientific">Umboniibacter marinipuniceus</name>
    <dbReference type="NCBI Taxonomy" id="569599"/>
    <lineage>
        <taxon>Bacteria</taxon>
        <taxon>Pseudomonadati</taxon>
        <taxon>Pseudomonadota</taxon>
        <taxon>Gammaproteobacteria</taxon>
        <taxon>Cellvibrionales</taxon>
        <taxon>Cellvibrionaceae</taxon>
        <taxon>Umboniibacter</taxon>
    </lineage>
</organism>
<protein>
    <submittedName>
        <fullName evidence="3">Nucleotidyltransferase/DNA polymerase involved in DNA repair</fullName>
    </submittedName>
</protein>
<evidence type="ECO:0000256" key="1">
    <source>
        <dbReference type="ARBA" id="ARBA00022763"/>
    </source>
</evidence>
<dbReference type="PANTHER" id="PTHR35369">
    <property type="entry name" value="BLR3025 PROTEIN-RELATED"/>
    <property type="match status" value="1"/>
</dbReference>
<dbReference type="GO" id="GO:0016740">
    <property type="term" value="F:transferase activity"/>
    <property type="evidence" value="ECO:0007669"/>
    <property type="project" value="UniProtKB-KW"/>
</dbReference>
<keyword evidence="1" id="KW-0227">DNA damage</keyword>
<proteinExistence type="predicted"/>
<sequence>MLWLCIHLPLLPVEIYAHCAKAPLAVSENHRIKYCNALASAQGISPGQSLITAWALLSELEIEDRDHQKELLRLQLLADFCREFTPHISIPSSDRLLLDLTGCLNVHGGWPKLKEKISNSHLLATHHMQFGLANTPEAAILLSHNLNFESEVVISNDSIDLAKIQHLINEQPIAQLNCEPKIIQRLANLGLRTLGEVKQLPSHALGHRQSHFFMDYLSRLYGLKGDVRQPHVTPPQFHEESFSLQSVSNLSEIQPAFELQLEKLQRFLRQHQQHCIELRWQLRNEQRYLHRLHVGVEACRNNVASMLKLTQLQSEKQPIKRAINQVALESIHRPLSLEIGDDLFPESLAKPLDRKLVESLEARLGKDRISYLKSPASHRPDDLGQPKQEALSIAKRPTWLFKSPKLILQRGKQMVFEGQVLSLLQGPERIDTQWWSSRCQRDYYIAKSDRGLRYWVYKDLANRRWFVQGIFA</sequence>
<name>A0A3M0A9N7_9GAMM</name>
<comment type="caution">
    <text evidence="3">The sequence shown here is derived from an EMBL/GenBank/DDBJ whole genome shotgun (WGS) entry which is preliminary data.</text>
</comment>
<keyword evidence="3" id="KW-0808">Transferase</keyword>
<dbReference type="OrthoDB" id="5298951at2"/>
<accession>A0A3M0A9N7</accession>
<evidence type="ECO:0000313" key="4">
    <source>
        <dbReference type="Proteomes" id="UP000267187"/>
    </source>
</evidence>
<dbReference type="Pfam" id="PF00817">
    <property type="entry name" value="IMS"/>
    <property type="match status" value="1"/>
</dbReference>
<dbReference type="PANTHER" id="PTHR35369:SF2">
    <property type="entry name" value="BLR3025 PROTEIN"/>
    <property type="match status" value="1"/>
</dbReference>
<dbReference type="InterPro" id="IPR001126">
    <property type="entry name" value="UmuC"/>
</dbReference>
<dbReference type="InterPro" id="IPR043502">
    <property type="entry name" value="DNA/RNA_pol_sf"/>
</dbReference>
<dbReference type="AlphaFoldDB" id="A0A3M0A9N7"/>
<dbReference type="Proteomes" id="UP000267187">
    <property type="component" value="Unassembled WGS sequence"/>
</dbReference>
<dbReference type="SUPFAM" id="SSF56672">
    <property type="entry name" value="DNA/RNA polymerases"/>
    <property type="match status" value="1"/>
</dbReference>